<feature type="transmembrane region" description="Helical" evidence="1">
    <location>
        <begin position="72"/>
        <end position="92"/>
    </location>
</feature>
<evidence type="ECO:0000256" key="1">
    <source>
        <dbReference type="SAM" id="Phobius"/>
    </source>
</evidence>
<organism evidence="2 3">
    <name type="scientific">Micractinium conductrix</name>
    <dbReference type="NCBI Taxonomy" id="554055"/>
    <lineage>
        <taxon>Eukaryota</taxon>
        <taxon>Viridiplantae</taxon>
        <taxon>Chlorophyta</taxon>
        <taxon>core chlorophytes</taxon>
        <taxon>Trebouxiophyceae</taxon>
        <taxon>Chlorellales</taxon>
        <taxon>Chlorellaceae</taxon>
        <taxon>Chlorella clade</taxon>
        <taxon>Micractinium</taxon>
    </lineage>
</organism>
<name>A0A2P6V4I5_9CHLO</name>
<evidence type="ECO:0000313" key="2">
    <source>
        <dbReference type="EMBL" id="PSC68996.1"/>
    </source>
</evidence>
<keyword evidence="1" id="KW-1133">Transmembrane helix</keyword>
<dbReference type="Pfam" id="PF18761">
    <property type="entry name" value="Heliorhodopsin"/>
    <property type="match status" value="2"/>
</dbReference>
<keyword evidence="1" id="KW-0472">Membrane</keyword>
<evidence type="ECO:0000313" key="3">
    <source>
        <dbReference type="Proteomes" id="UP000239649"/>
    </source>
</evidence>
<keyword evidence="1" id="KW-0812">Transmembrane</keyword>
<comment type="caution">
    <text evidence="2">The sequence shown here is derived from an EMBL/GenBank/DDBJ whole genome shotgun (WGS) entry which is preliminary data.</text>
</comment>
<proteinExistence type="predicted"/>
<feature type="transmembrane region" description="Helical" evidence="1">
    <location>
        <begin position="253"/>
        <end position="271"/>
    </location>
</feature>
<sequence length="317" mass="35357">MALTFRKLRIWNTGAFLLQLLAGVAILILSDGNERAKLPWYTFFVQSWGNDTPEEQAGFYVPLGKKVASFPVGIWCGAFLLLSAADHLLVILPGINAIYNRYACLNRNPFRWAEYAVSAGLMSVMIAQLCGVTDIHLLFAMFSLMASTQLFGWQMELSNGTALPCFAYTSDSRAPPALLRGKHDDGFPAPTGEVPSAFITDGTYEGSGVAGEAPRSHRVDWTPLVLGCWPFLAVQLITACYFFQAVAKGDPPTFVWSLFFILFVLYALFAVNMWLQFKQVRGWRGFAKAEWWYILLSLTSKQLLAWITYGGTKRLES</sequence>
<accession>A0A2P6V4I5</accession>
<dbReference type="InterPro" id="IPR041113">
    <property type="entry name" value="Heliorhodopsin"/>
</dbReference>
<reference evidence="2 3" key="1">
    <citation type="journal article" date="2018" name="Plant J.">
        <title>Genome sequences of Chlorella sorokiniana UTEX 1602 and Micractinium conductrix SAG 241.80: implications to maltose excretion by a green alga.</title>
        <authorList>
            <person name="Arriola M.B."/>
            <person name="Velmurugan N."/>
            <person name="Zhang Y."/>
            <person name="Plunkett M.H."/>
            <person name="Hondzo H."/>
            <person name="Barney B.M."/>
        </authorList>
    </citation>
    <scope>NUCLEOTIDE SEQUENCE [LARGE SCALE GENOMIC DNA]</scope>
    <source>
        <strain evidence="2 3">SAG 241.80</strain>
    </source>
</reference>
<dbReference type="OrthoDB" id="2129259at2759"/>
<dbReference type="AlphaFoldDB" id="A0A2P6V4I5"/>
<dbReference type="Proteomes" id="UP000239649">
    <property type="component" value="Unassembled WGS sequence"/>
</dbReference>
<dbReference type="EMBL" id="LHPF02000030">
    <property type="protein sequence ID" value="PSC68996.1"/>
    <property type="molecule type" value="Genomic_DNA"/>
</dbReference>
<protein>
    <submittedName>
        <fullName evidence="2">Uncharacterized protein</fullName>
    </submittedName>
</protein>
<gene>
    <name evidence="2" type="ORF">C2E20_7432</name>
</gene>
<feature type="transmembrane region" description="Helical" evidence="1">
    <location>
        <begin position="224"/>
        <end position="247"/>
    </location>
</feature>
<keyword evidence="3" id="KW-1185">Reference proteome</keyword>